<dbReference type="EMBL" id="NEDP02005569">
    <property type="protein sequence ID" value="OWF38323.1"/>
    <property type="molecule type" value="Genomic_DNA"/>
</dbReference>
<evidence type="ECO:0000313" key="3">
    <source>
        <dbReference type="EMBL" id="OWF38323.1"/>
    </source>
</evidence>
<dbReference type="PANTHER" id="PTHR20910:SF1">
    <property type="entry name" value="SUPEROXIDE DISMUTASE COPPER_ZINC BINDING DOMAIN-CONTAINING PROTEIN"/>
    <property type="match status" value="1"/>
</dbReference>
<dbReference type="InterPro" id="IPR053257">
    <property type="entry name" value="Cu-only_SOD"/>
</dbReference>
<reference evidence="3 4" key="1">
    <citation type="journal article" date="2017" name="Nat. Ecol. Evol.">
        <title>Scallop genome provides insights into evolution of bilaterian karyotype and development.</title>
        <authorList>
            <person name="Wang S."/>
            <person name="Zhang J."/>
            <person name="Jiao W."/>
            <person name="Li J."/>
            <person name="Xun X."/>
            <person name="Sun Y."/>
            <person name="Guo X."/>
            <person name="Huan P."/>
            <person name="Dong B."/>
            <person name="Zhang L."/>
            <person name="Hu X."/>
            <person name="Sun X."/>
            <person name="Wang J."/>
            <person name="Zhao C."/>
            <person name="Wang Y."/>
            <person name="Wang D."/>
            <person name="Huang X."/>
            <person name="Wang R."/>
            <person name="Lv J."/>
            <person name="Li Y."/>
            <person name="Zhang Z."/>
            <person name="Liu B."/>
            <person name="Lu W."/>
            <person name="Hui Y."/>
            <person name="Liang J."/>
            <person name="Zhou Z."/>
            <person name="Hou R."/>
            <person name="Li X."/>
            <person name="Liu Y."/>
            <person name="Li H."/>
            <person name="Ning X."/>
            <person name="Lin Y."/>
            <person name="Zhao L."/>
            <person name="Xing Q."/>
            <person name="Dou J."/>
            <person name="Li Y."/>
            <person name="Mao J."/>
            <person name="Guo H."/>
            <person name="Dou H."/>
            <person name="Li T."/>
            <person name="Mu C."/>
            <person name="Jiang W."/>
            <person name="Fu Q."/>
            <person name="Fu X."/>
            <person name="Miao Y."/>
            <person name="Liu J."/>
            <person name="Yu Q."/>
            <person name="Li R."/>
            <person name="Liao H."/>
            <person name="Li X."/>
            <person name="Kong Y."/>
            <person name="Jiang Z."/>
            <person name="Chourrout D."/>
            <person name="Li R."/>
            <person name="Bao Z."/>
        </authorList>
    </citation>
    <scope>NUCLEOTIDE SEQUENCE [LARGE SCALE GENOMIC DNA]</scope>
    <source>
        <strain evidence="3 4">PY_sf001</strain>
    </source>
</reference>
<dbReference type="GO" id="GO:0006801">
    <property type="term" value="P:superoxide metabolic process"/>
    <property type="evidence" value="ECO:0007669"/>
    <property type="project" value="InterPro"/>
</dbReference>
<keyword evidence="1" id="KW-0732">Signal</keyword>
<dbReference type="InterPro" id="IPR001424">
    <property type="entry name" value="SOD_Cu_Zn_dom"/>
</dbReference>
<keyword evidence="4" id="KW-1185">Reference proteome</keyword>
<proteinExistence type="predicted"/>
<feature type="chain" id="PRO_5013120757" evidence="1">
    <location>
        <begin position="25"/>
        <end position="1071"/>
    </location>
</feature>
<dbReference type="InterPro" id="IPR036423">
    <property type="entry name" value="SOD-like_Cu/Zn_dom_sf"/>
</dbReference>
<accession>A0A210PPC2</accession>
<feature type="domain" description="Superoxide dismutase copper/zinc binding" evidence="2">
    <location>
        <begin position="305"/>
        <end position="427"/>
    </location>
</feature>
<comment type="caution">
    <text evidence="3">The sequence shown here is derived from an EMBL/GenBank/DDBJ whole genome shotgun (WGS) entry which is preliminary data.</text>
</comment>
<sequence length="1071" mass="116235">MTWTEAHVCLSCLLSLAFLPVVSSTILKAKFDTNGVSGTLTFSQRSAGLITIISGSLTGLSSTATWEIRTLPVRLDVADRCGRLGQRYTALGGTLPVGNIPVANLNDLNTIYGRSVVVTNTQNPTMLSCATLEADDMITMTARFKNTIGGEVVFRQPSAQSTDPISIYVDLYHLKDISTATDTFRKWTIYDKEIQDSDSVESWCQNLGNVFNPTSATGTGCSPQSHQNCKAGDLSGKHSAVTVSTNKGSVVQMFLDTKLSIGAMYSAEGKTLVVETTGSVPVACAKIIKYSTRTAKVMISRNDIKGAMSFSQKSPFDWTEVSVNLTGLASMAGGYHIHNYPVPLKMRKGQEICGQEYVGGHFNPFNVDGTLPAPRAGTKDQYEVGDLSNKYGLLNGLPELIITQADSNLPLFGMNSVIGRSVVIHKQSGSRWICDTIESEASVLQAVATFKYPIIGYIFLRQPQVNGPLSETQVYMELDYGNSATPMATVDHNWHIHVNRINEAFGMNVSQRCSSVGGHYNPYSVDLGGNYGQQCNPNNQLRCELGDLSGKHGKLNVRTQLGGKTRMFFTDTDLPLSGPNSVLGRSIVIHNANSGAPRLACANLYNTPTRITKLENWSKSSYTGTTVFNSNTPGFLDGPTSVSINLMGLDGMASGYHVHKYPVPSTASCSATSVGGHYNPLSMVGTPADKTDDMYEIGDLSGKYNNLLNGKSSVMWTSVDTNLPVRGSHSVVGRSVVVHFNNGTRWKCANIVEDTTTSGGEMFTAKVAFKGEVVGNIILTQYQYPDGGFSDTGILIDLKYASNDTLITHGHKWHVHEKPMTGDCNSAGPHYNPFMVDLTNYTECSPYNQLRCEAGDLSSKTAVYDIGYGKRFYTDVNLNIVEDFGVVGRSIVIHQANNGGPRYVCGDILPETSYSERMNFQLSTVMVDKSSMMTTIAAALNSRPNNMALMQMSDGPGCVEVDVMFTGANAERMRADLHAMVMRNDPTLGVYAPSPSVCGAAKGYVNNIVVPTGVSLVLCIVIFKRSGPLFIKLPSCSNSILCSFPCFDAKLIKKQHSYFVIERLRDIYIFQ</sequence>
<dbReference type="STRING" id="6573.A0A210PPC2"/>
<feature type="domain" description="Superoxide dismutase copper/zinc binding" evidence="2">
    <location>
        <begin position="488"/>
        <end position="593"/>
    </location>
</feature>
<evidence type="ECO:0000313" key="4">
    <source>
        <dbReference type="Proteomes" id="UP000242188"/>
    </source>
</evidence>
<dbReference type="Proteomes" id="UP000242188">
    <property type="component" value="Unassembled WGS sequence"/>
</dbReference>
<name>A0A210PPC2_MIZYE</name>
<dbReference type="OrthoDB" id="159229at2759"/>
<organism evidence="3 4">
    <name type="scientific">Mizuhopecten yessoensis</name>
    <name type="common">Japanese scallop</name>
    <name type="synonym">Patinopecten yessoensis</name>
    <dbReference type="NCBI Taxonomy" id="6573"/>
    <lineage>
        <taxon>Eukaryota</taxon>
        <taxon>Metazoa</taxon>
        <taxon>Spiralia</taxon>
        <taxon>Lophotrochozoa</taxon>
        <taxon>Mollusca</taxon>
        <taxon>Bivalvia</taxon>
        <taxon>Autobranchia</taxon>
        <taxon>Pteriomorphia</taxon>
        <taxon>Pectinida</taxon>
        <taxon>Pectinoidea</taxon>
        <taxon>Pectinidae</taxon>
        <taxon>Mizuhopecten</taxon>
    </lineage>
</organism>
<evidence type="ECO:0000259" key="2">
    <source>
        <dbReference type="Pfam" id="PF00080"/>
    </source>
</evidence>
<dbReference type="Gene3D" id="2.60.40.200">
    <property type="entry name" value="Superoxide dismutase, copper/zinc binding domain"/>
    <property type="match status" value="5"/>
</dbReference>
<evidence type="ECO:0000256" key="1">
    <source>
        <dbReference type="SAM" id="SignalP"/>
    </source>
</evidence>
<feature type="domain" description="Superoxide dismutase copper/zinc binding" evidence="2">
    <location>
        <begin position="624"/>
        <end position="742"/>
    </location>
</feature>
<feature type="signal peptide" evidence="1">
    <location>
        <begin position="1"/>
        <end position="24"/>
    </location>
</feature>
<dbReference type="SUPFAM" id="SSF49329">
    <property type="entry name" value="Cu,Zn superoxide dismutase-like"/>
    <property type="match status" value="6"/>
</dbReference>
<dbReference type="AlphaFoldDB" id="A0A210PPC2"/>
<dbReference type="PANTHER" id="PTHR20910">
    <property type="entry name" value="AGAP001623-PA"/>
    <property type="match status" value="1"/>
</dbReference>
<dbReference type="Pfam" id="PF00080">
    <property type="entry name" value="Sod_Cu"/>
    <property type="match status" value="4"/>
</dbReference>
<gene>
    <name evidence="3" type="ORF">KP79_PYT17248</name>
</gene>
<protein>
    <submittedName>
        <fullName evidence="3">Superoxide dismutase [Cu-Zn], chloroplastic</fullName>
    </submittedName>
</protein>
<feature type="domain" description="Superoxide dismutase copper/zinc binding" evidence="2">
    <location>
        <begin position="807"/>
        <end position="898"/>
    </location>
</feature>
<dbReference type="GO" id="GO:0046872">
    <property type="term" value="F:metal ion binding"/>
    <property type="evidence" value="ECO:0007669"/>
    <property type="project" value="InterPro"/>
</dbReference>